<dbReference type="AlphaFoldDB" id="A0AAV5WI92"/>
<name>A0AAV5WI92_9BILA</name>
<dbReference type="Proteomes" id="UP001432322">
    <property type="component" value="Unassembled WGS sequence"/>
</dbReference>
<sequence>RSPSLSPLSFSPLRRPFPPLQPPKWASSSPPQSYLSSPPPLATGDEMRWPRSTSSPSTPPERSSRRDSHSSDRASKTRRTNRAMTGPPPRRDPPPPRPPLNDSTLATLPWVYRSSHHYRIPPSCLPTPHLNTVLDYATVRWVLSIERVASARFAHAM</sequence>
<evidence type="ECO:0000313" key="3">
    <source>
        <dbReference type="Proteomes" id="UP001432322"/>
    </source>
</evidence>
<reference evidence="2" key="1">
    <citation type="submission" date="2023-10" db="EMBL/GenBank/DDBJ databases">
        <title>Genome assembly of Pristionchus species.</title>
        <authorList>
            <person name="Yoshida K."/>
            <person name="Sommer R.J."/>
        </authorList>
    </citation>
    <scope>NUCLEOTIDE SEQUENCE</scope>
    <source>
        <strain evidence="2">RS5133</strain>
    </source>
</reference>
<feature type="non-terminal residue" evidence="2">
    <location>
        <position position="1"/>
    </location>
</feature>
<feature type="compositionally biased region" description="Basic and acidic residues" evidence="1">
    <location>
        <begin position="62"/>
        <end position="75"/>
    </location>
</feature>
<organism evidence="2 3">
    <name type="scientific">Pristionchus fissidentatus</name>
    <dbReference type="NCBI Taxonomy" id="1538716"/>
    <lineage>
        <taxon>Eukaryota</taxon>
        <taxon>Metazoa</taxon>
        <taxon>Ecdysozoa</taxon>
        <taxon>Nematoda</taxon>
        <taxon>Chromadorea</taxon>
        <taxon>Rhabditida</taxon>
        <taxon>Rhabditina</taxon>
        <taxon>Diplogasteromorpha</taxon>
        <taxon>Diplogasteroidea</taxon>
        <taxon>Neodiplogasteridae</taxon>
        <taxon>Pristionchus</taxon>
    </lineage>
</organism>
<comment type="caution">
    <text evidence="2">The sequence shown here is derived from an EMBL/GenBank/DDBJ whole genome shotgun (WGS) entry which is preliminary data.</text>
</comment>
<keyword evidence="3" id="KW-1185">Reference proteome</keyword>
<evidence type="ECO:0000256" key="1">
    <source>
        <dbReference type="SAM" id="MobiDB-lite"/>
    </source>
</evidence>
<dbReference type="EMBL" id="BTSY01000006">
    <property type="protein sequence ID" value="GMT31676.1"/>
    <property type="molecule type" value="Genomic_DNA"/>
</dbReference>
<evidence type="ECO:0000313" key="2">
    <source>
        <dbReference type="EMBL" id="GMT31676.1"/>
    </source>
</evidence>
<protein>
    <submittedName>
        <fullName evidence="2">Uncharacterized protein</fullName>
    </submittedName>
</protein>
<feature type="compositionally biased region" description="Low complexity" evidence="1">
    <location>
        <begin position="1"/>
        <end position="14"/>
    </location>
</feature>
<proteinExistence type="predicted"/>
<feature type="compositionally biased region" description="Low complexity" evidence="1">
    <location>
        <begin position="27"/>
        <end position="36"/>
    </location>
</feature>
<accession>A0AAV5WI92</accession>
<feature type="region of interest" description="Disordered" evidence="1">
    <location>
        <begin position="1"/>
        <end position="103"/>
    </location>
</feature>
<gene>
    <name evidence="2" type="ORF">PFISCL1PPCAC_22973</name>
</gene>